<dbReference type="PANTHER" id="PTHR43142:SF1">
    <property type="entry name" value="CARBOXYLIC ESTER HYDROLASE"/>
    <property type="match status" value="1"/>
</dbReference>
<comment type="similarity">
    <text evidence="1">Belongs to the type-B carboxylesterase/lipase family.</text>
</comment>
<proteinExistence type="inferred from homology"/>
<evidence type="ECO:0000313" key="5">
    <source>
        <dbReference type="Proteomes" id="UP001194696"/>
    </source>
</evidence>
<dbReference type="Gene3D" id="3.40.50.1820">
    <property type="entry name" value="alpha/beta hydrolase"/>
    <property type="match status" value="1"/>
</dbReference>
<accession>A0ABQ7KFZ1</accession>
<dbReference type="InterPro" id="IPR002018">
    <property type="entry name" value="CarbesteraseB"/>
</dbReference>
<keyword evidence="5" id="KW-1185">Reference proteome</keyword>
<dbReference type="SUPFAM" id="SSF53474">
    <property type="entry name" value="alpha/beta-Hydrolases"/>
    <property type="match status" value="1"/>
</dbReference>
<evidence type="ECO:0000256" key="2">
    <source>
        <dbReference type="ARBA" id="ARBA00022801"/>
    </source>
</evidence>
<protein>
    <recommendedName>
        <fullName evidence="3">Carboxylesterase type B domain-containing protein</fullName>
    </recommendedName>
</protein>
<evidence type="ECO:0000313" key="4">
    <source>
        <dbReference type="EMBL" id="KAG0297323.1"/>
    </source>
</evidence>
<reference evidence="4 5" key="1">
    <citation type="journal article" date="2020" name="Fungal Divers.">
        <title>Resolving the Mortierellaceae phylogeny through synthesis of multi-gene phylogenetics and phylogenomics.</title>
        <authorList>
            <person name="Vandepol N."/>
            <person name="Liber J."/>
            <person name="Desiro A."/>
            <person name="Na H."/>
            <person name="Kennedy M."/>
            <person name="Barry K."/>
            <person name="Grigoriev I.V."/>
            <person name="Miller A.N."/>
            <person name="O'Donnell K."/>
            <person name="Stajich J.E."/>
            <person name="Bonito G."/>
        </authorList>
    </citation>
    <scope>NUCLEOTIDE SEQUENCE [LARGE SCALE GENOMIC DNA]</scope>
    <source>
        <strain evidence="4 5">AD045</strain>
    </source>
</reference>
<dbReference type="InterPro" id="IPR029058">
    <property type="entry name" value="AB_hydrolase_fold"/>
</dbReference>
<dbReference type="PANTHER" id="PTHR43142">
    <property type="entry name" value="CARBOXYLIC ESTER HYDROLASE"/>
    <property type="match status" value="1"/>
</dbReference>
<organism evidence="4 5">
    <name type="scientific">Linnemannia gamsii</name>
    <dbReference type="NCBI Taxonomy" id="64522"/>
    <lineage>
        <taxon>Eukaryota</taxon>
        <taxon>Fungi</taxon>
        <taxon>Fungi incertae sedis</taxon>
        <taxon>Mucoromycota</taxon>
        <taxon>Mortierellomycotina</taxon>
        <taxon>Mortierellomycetes</taxon>
        <taxon>Mortierellales</taxon>
        <taxon>Mortierellaceae</taxon>
        <taxon>Linnemannia</taxon>
    </lineage>
</organism>
<comment type="caution">
    <text evidence="4">The sequence shown here is derived from an EMBL/GenBank/DDBJ whole genome shotgun (WGS) entry which is preliminary data.</text>
</comment>
<feature type="domain" description="Carboxylesterase type B" evidence="3">
    <location>
        <begin position="13"/>
        <end position="507"/>
    </location>
</feature>
<evidence type="ECO:0000256" key="1">
    <source>
        <dbReference type="ARBA" id="ARBA00005964"/>
    </source>
</evidence>
<name>A0ABQ7KFZ1_9FUNG</name>
<evidence type="ECO:0000259" key="3">
    <source>
        <dbReference type="Pfam" id="PF00135"/>
    </source>
</evidence>
<dbReference type="Proteomes" id="UP001194696">
    <property type="component" value="Unassembled WGS sequence"/>
</dbReference>
<keyword evidence="2" id="KW-0378">Hydrolase</keyword>
<gene>
    <name evidence="4" type="ORF">BGZ96_006887</name>
</gene>
<sequence>MAVANTIDITLPNYGTIRGSVDAERQVVIFRNIPYAHAPVRWRVAVKPQPWTGVRDATVQGPSCPQGESLYPLGRLVPASALQVGTHPTYPFGVEHSELDGLNLNIIVPLSALKEGAAPVPVMTWIHGGALRNGANCVPIYDACNFVEHSIKLSQPVIVVAVNYRLAAFGFLASKELQQDMEHYAATSATPVTDYDQSVGNWGLQDQKLAFEWVRENISALGGNNRNVTAWGQSAGSLSLHYHMLIPAHRGLFDHAIMQSGVVATMAAGVVEQDGQPVFDRVVEFLGIPKDLDGVEKIKRLRGVPMDELTRASDAAGPGLQYIPYHDGGKLLPSTLPIQAWSIQISHYDPTVKSIMLGTNKDEGSALAALFGVPTVASHPEVVKKFAPSPQLASLFESVYGVPRSDVDAVRILAKVVGDVIFQYPTQQIADTLLELKKTRGEDFRLEWYHYDVTLNKMEEIVPGLGAMHAGELPIIFGPPFSKTVLTESELALSTEIQKRWIAFANQKPVTAEGGAVADAEKDQAIIWTHDHRVEVGKACRLSKEAMVFWETITKFKLQRVQLALAPREE</sequence>
<dbReference type="Pfam" id="PF00135">
    <property type="entry name" value="COesterase"/>
    <property type="match status" value="1"/>
</dbReference>
<dbReference type="EMBL" id="JAAAIM010000034">
    <property type="protein sequence ID" value="KAG0297323.1"/>
    <property type="molecule type" value="Genomic_DNA"/>
</dbReference>